<name>A0A8H3DQN1_9AGAM</name>
<dbReference type="AlphaFoldDB" id="A0A8H3DQN1"/>
<evidence type="ECO:0000313" key="1">
    <source>
        <dbReference type="EMBL" id="CAE6536963.1"/>
    </source>
</evidence>
<evidence type="ECO:0008006" key="3">
    <source>
        <dbReference type="Google" id="ProtNLM"/>
    </source>
</evidence>
<dbReference type="EMBL" id="CAJMXA010004205">
    <property type="protein sequence ID" value="CAE6536963.1"/>
    <property type="molecule type" value="Genomic_DNA"/>
</dbReference>
<dbReference type="InterPro" id="IPR021858">
    <property type="entry name" value="Fun_TF"/>
</dbReference>
<accession>A0A8H3DQN1</accession>
<reference evidence="1" key="1">
    <citation type="submission" date="2021-01" db="EMBL/GenBank/DDBJ databases">
        <authorList>
            <person name="Kaushik A."/>
        </authorList>
    </citation>
    <scope>NUCLEOTIDE SEQUENCE</scope>
    <source>
        <strain evidence="1">AG6-10EEA</strain>
    </source>
</reference>
<protein>
    <recommendedName>
        <fullName evidence="3">Fungal zn(2)-cys(6) binuclear cluster domain protein</fullName>
    </recommendedName>
</protein>
<organism evidence="1 2">
    <name type="scientific">Rhizoctonia solani</name>
    <dbReference type="NCBI Taxonomy" id="456999"/>
    <lineage>
        <taxon>Eukaryota</taxon>
        <taxon>Fungi</taxon>
        <taxon>Dikarya</taxon>
        <taxon>Basidiomycota</taxon>
        <taxon>Agaricomycotina</taxon>
        <taxon>Agaricomycetes</taxon>
        <taxon>Cantharellales</taxon>
        <taxon>Ceratobasidiaceae</taxon>
        <taxon>Rhizoctonia</taxon>
    </lineage>
</organism>
<dbReference type="Proteomes" id="UP000663853">
    <property type="component" value="Unassembled WGS sequence"/>
</dbReference>
<dbReference type="Pfam" id="PF11951">
    <property type="entry name" value="Fungal_trans_2"/>
    <property type="match status" value="1"/>
</dbReference>
<evidence type="ECO:0000313" key="2">
    <source>
        <dbReference type="Proteomes" id="UP000663853"/>
    </source>
</evidence>
<proteinExistence type="predicted"/>
<comment type="caution">
    <text evidence="1">The sequence shown here is derived from an EMBL/GenBank/DDBJ whole genome shotgun (WGS) entry which is preliminary data.</text>
</comment>
<gene>
    <name evidence="1" type="ORF">RDB_LOCUS182598</name>
</gene>
<sequence>MLLLPQFKDLDCDTRSSEDFNRTWPQSQCQLAMAMYRRSSTHRSSGAVKSIDTTFDTQTTMKYMTQFLESLCESIPPSVVSAQTIGEARFVHIINEYQLQRISYWFMAPPAPVRDPMINRLQGSKTVWTLYLSTKLFQALRQDPCSVTTRGYIGWIDKFEQELRPDSNNKLSLNDAADHLLAQLELVYLSFVAVDTNSGYNLFQKTLPEFLRLVAVDPKLTVEHPNGSLVVSFPRTLGAHQHELKRFLVYDAATAFVLGVPPLVEYGYDGECDPTSHGFQWVHGVPIALVETISQVNSWRAGSRVAPLNDWRNLESRVLAWNPQPVVAGDEPTGNVARLAVEEGWRHVALIYIYMGMCGTSSHDPRVQASIRQIVRLGESIADLPIGLHMFIHYVVAGIGARSEKQRSFLREKLLSFKGARVWLFRGPELSRVLDHLWHGVGAGGAPVTWDDYVQSRCAVVPI</sequence>